<dbReference type="GO" id="GO:1990189">
    <property type="term" value="F:protein N-terminal-serine acetyltransferase activity"/>
    <property type="evidence" value="ECO:0007669"/>
    <property type="project" value="TreeGrafter"/>
</dbReference>
<dbReference type="Gene3D" id="3.40.630.30">
    <property type="match status" value="1"/>
</dbReference>
<name>A0A1H7NYU1_9NOCA</name>
<keyword evidence="2" id="KW-0808">Transferase</keyword>
<dbReference type="GO" id="GO:0005737">
    <property type="term" value="C:cytoplasm"/>
    <property type="evidence" value="ECO:0007669"/>
    <property type="project" value="TreeGrafter"/>
</dbReference>
<accession>A0A1H7NYU1</accession>
<dbReference type="PROSITE" id="PS51186">
    <property type="entry name" value="GNAT"/>
    <property type="match status" value="1"/>
</dbReference>
<evidence type="ECO:0000313" key="2">
    <source>
        <dbReference type="EMBL" id="SEL28499.1"/>
    </source>
</evidence>
<dbReference type="GO" id="GO:0008999">
    <property type="term" value="F:protein-N-terminal-alanine acetyltransferase activity"/>
    <property type="evidence" value="ECO:0007669"/>
    <property type="project" value="TreeGrafter"/>
</dbReference>
<dbReference type="InterPro" id="IPR016181">
    <property type="entry name" value="Acyl_CoA_acyltransferase"/>
</dbReference>
<dbReference type="RefSeq" id="WP_072751476.1">
    <property type="nucleotide sequence ID" value="NZ_FOAW01000007.1"/>
</dbReference>
<sequence>MFVESLNDEGLWLTPPGPGDVESIVRCCQDEAVGEWTTLPVPYTHDDAQRFVERVVPVGWADRSPTWAMRHTPAGAVVGMIGLACRDDSAADIGFWLNQAVRGRGLMARAVNLVCDFGFRPDGMALERIEWRAYVGNKQSASVARRVGFRFEGTLRAGGLQRGRRRDEWVAGLLYEDPRAQAEGWPELG</sequence>
<dbReference type="PANTHER" id="PTHR43441">
    <property type="entry name" value="RIBOSOMAL-PROTEIN-SERINE ACETYLTRANSFERASE"/>
    <property type="match status" value="1"/>
</dbReference>
<gene>
    <name evidence="2" type="ORF">SAMN05444583_107189</name>
</gene>
<dbReference type="Pfam" id="PF13302">
    <property type="entry name" value="Acetyltransf_3"/>
    <property type="match status" value="1"/>
</dbReference>
<protein>
    <submittedName>
        <fullName evidence="2">Protein N-acetyltransferase, RimJ/RimL family</fullName>
    </submittedName>
</protein>
<evidence type="ECO:0000259" key="1">
    <source>
        <dbReference type="PROSITE" id="PS51186"/>
    </source>
</evidence>
<evidence type="ECO:0000313" key="3">
    <source>
        <dbReference type="Proteomes" id="UP000198677"/>
    </source>
</evidence>
<organism evidence="2 3">
    <name type="scientific">Rhodococcus maanshanensis</name>
    <dbReference type="NCBI Taxonomy" id="183556"/>
    <lineage>
        <taxon>Bacteria</taxon>
        <taxon>Bacillati</taxon>
        <taxon>Actinomycetota</taxon>
        <taxon>Actinomycetes</taxon>
        <taxon>Mycobacteriales</taxon>
        <taxon>Nocardiaceae</taxon>
        <taxon>Rhodococcus</taxon>
    </lineage>
</organism>
<dbReference type="PANTHER" id="PTHR43441:SF10">
    <property type="entry name" value="ACETYLTRANSFERASE"/>
    <property type="match status" value="1"/>
</dbReference>
<feature type="domain" description="N-acetyltransferase" evidence="1">
    <location>
        <begin position="23"/>
        <end position="180"/>
    </location>
</feature>
<keyword evidence="3" id="KW-1185">Reference proteome</keyword>
<dbReference type="InterPro" id="IPR000182">
    <property type="entry name" value="GNAT_dom"/>
</dbReference>
<dbReference type="SUPFAM" id="SSF55729">
    <property type="entry name" value="Acyl-CoA N-acyltransferases (Nat)"/>
    <property type="match status" value="1"/>
</dbReference>
<dbReference type="InterPro" id="IPR051908">
    <property type="entry name" value="Ribosomal_N-acetyltransferase"/>
</dbReference>
<proteinExistence type="predicted"/>
<reference evidence="3" key="1">
    <citation type="submission" date="2016-10" db="EMBL/GenBank/DDBJ databases">
        <authorList>
            <person name="Varghese N."/>
            <person name="Submissions S."/>
        </authorList>
    </citation>
    <scope>NUCLEOTIDE SEQUENCE [LARGE SCALE GENOMIC DNA]</scope>
    <source>
        <strain evidence="3">DSM 44675</strain>
    </source>
</reference>
<dbReference type="Proteomes" id="UP000198677">
    <property type="component" value="Unassembled WGS sequence"/>
</dbReference>
<dbReference type="OrthoDB" id="9795188at2"/>
<dbReference type="EMBL" id="FOAW01000007">
    <property type="protein sequence ID" value="SEL28499.1"/>
    <property type="molecule type" value="Genomic_DNA"/>
</dbReference>
<dbReference type="AlphaFoldDB" id="A0A1H7NYU1"/>